<feature type="compositionally biased region" description="Low complexity" evidence="1">
    <location>
        <begin position="699"/>
        <end position="717"/>
    </location>
</feature>
<feature type="compositionally biased region" description="Basic and acidic residues" evidence="1">
    <location>
        <begin position="2746"/>
        <end position="2756"/>
    </location>
</feature>
<feature type="compositionally biased region" description="Polar residues" evidence="1">
    <location>
        <begin position="2576"/>
        <end position="2588"/>
    </location>
</feature>
<feature type="region of interest" description="Disordered" evidence="1">
    <location>
        <begin position="1523"/>
        <end position="1544"/>
    </location>
</feature>
<feature type="compositionally biased region" description="Basic and acidic residues" evidence="1">
    <location>
        <begin position="2103"/>
        <end position="2117"/>
    </location>
</feature>
<reference evidence="2 3" key="1">
    <citation type="journal article" date="2021" name="Elife">
        <title>Chloroplast acquisition without the gene transfer in kleptoplastic sea slugs, Plakobranchus ocellatus.</title>
        <authorList>
            <person name="Maeda T."/>
            <person name="Takahashi S."/>
            <person name="Yoshida T."/>
            <person name="Shimamura S."/>
            <person name="Takaki Y."/>
            <person name="Nagai Y."/>
            <person name="Toyoda A."/>
            <person name="Suzuki Y."/>
            <person name="Arimoto A."/>
            <person name="Ishii H."/>
            <person name="Satoh N."/>
            <person name="Nishiyama T."/>
            <person name="Hasebe M."/>
            <person name="Maruyama T."/>
            <person name="Minagawa J."/>
            <person name="Obokata J."/>
            <person name="Shigenobu S."/>
        </authorList>
    </citation>
    <scope>NUCLEOTIDE SEQUENCE [LARGE SCALE GENOMIC DNA]</scope>
</reference>
<feature type="compositionally biased region" description="Polar residues" evidence="1">
    <location>
        <begin position="900"/>
        <end position="910"/>
    </location>
</feature>
<feature type="compositionally biased region" description="Polar residues" evidence="1">
    <location>
        <begin position="979"/>
        <end position="1008"/>
    </location>
</feature>
<feature type="region of interest" description="Disordered" evidence="1">
    <location>
        <begin position="1"/>
        <end position="62"/>
    </location>
</feature>
<feature type="region of interest" description="Disordered" evidence="1">
    <location>
        <begin position="2345"/>
        <end position="2887"/>
    </location>
</feature>
<feature type="compositionally biased region" description="Low complexity" evidence="1">
    <location>
        <begin position="2846"/>
        <end position="2856"/>
    </location>
</feature>
<feature type="region of interest" description="Disordered" evidence="1">
    <location>
        <begin position="406"/>
        <end position="428"/>
    </location>
</feature>
<feature type="compositionally biased region" description="Low complexity" evidence="1">
    <location>
        <begin position="1748"/>
        <end position="1769"/>
    </location>
</feature>
<feature type="compositionally biased region" description="Low complexity" evidence="1">
    <location>
        <begin position="2253"/>
        <end position="2271"/>
    </location>
</feature>
<feature type="compositionally biased region" description="Basic and acidic residues" evidence="1">
    <location>
        <begin position="2356"/>
        <end position="2366"/>
    </location>
</feature>
<feature type="compositionally biased region" description="Polar residues" evidence="1">
    <location>
        <begin position="647"/>
        <end position="661"/>
    </location>
</feature>
<feature type="compositionally biased region" description="Low complexity" evidence="1">
    <location>
        <begin position="2972"/>
        <end position="2988"/>
    </location>
</feature>
<feature type="compositionally biased region" description="Polar residues" evidence="1">
    <location>
        <begin position="2232"/>
        <end position="2246"/>
    </location>
</feature>
<dbReference type="PANTHER" id="PTHR34491">
    <property type="entry name" value="A-TYPE INCLUSION PROTEIN, PUTATIVE-RELATED"/>
    <property type="match status" value="1"/>
</dbReference>
<keyword evidence="3" id="KW-1185">Reference proteome</keyword>
<evidence type="ECO:0000313" key="3">
    <source>
        <dbReference type="Proteomes" id="UP000735302"/>
    </source>
</evidence>
<feature type="region of interest" description="Disordered" evidence="1">
    <location>
        <begin position="469"/>
        <end position="717"/>
    </location>
</feature>
<feature type="compositionally biased region" description="Polar residues" evidence="1">
    <location>
        <begin position="1587"/>
        <end position="1602"/>
    </location>
</feature>
<comment type="caution">
    <text evidence="2">The sequence shown here is derived from an EMBL/GenBank/DDBJ whole genome shotgun (WGS) entry which is preliminary data.</text>
</comment>
<organism evidence="2 3">
    <name type="scientific">Plakobranchus ocellatus</name>
    <dbReference type="NCBI Taxonomy" id="259542"/>
    <lineage>
        <taxon>Eukaryota</taxon>
        <taxon>Metazoa</taxon>
        <taxon>Spiralia</taxon>
        <taxon>Lophotrochozoa</taxon>
        <taxon>Mollusca</taxon>
        <taxon>Gastropoda</taxon>
        <taxon>Heterobranchia</taxon>
        <taxon>Euthyneura</taxon>
        <taxon>Panpulmonata</taxon>
        <taxon>Sacoglossa</taxon>
        <taxon>Placobranchoidea</taxon>
        <taxon>Plakobranchidae</taxon>
        <taxon>Plakobranchus</taxon>
    </lineage>
</organism>
<feature type="compositionally biased region" description="Low complexity" evidence="1">
    <location>
        <begin position="2136"/>
        <end position="2145"/>
    </location>
</feature>
<feature type="region of interest" description="Disordered" evidence="1">
    <location>
        <begin position="1587"/>
        <end position="1692"/>
    </location>
</feature>
<dbReference type="PANTHER" id="PTHR34491:SF168">
    <property type="entry name" value="COMBOVER, ISOFORM A"/>
    <property type="match status" value="1"/>
</dbReference>
<feature type="compositionally biased region" description="Pro residues" evidence="1">
    <location>
        <begin position="551"/>
        <end position="562"/>
    </location>
</feature>
<accession>A0AAV3ZEY8</accession>
<feature type="compositionally biased region" description="Polar residues" evidence="1">
    <location>
        <begin position="687"/>
        <end position="698"/>
    </location>
</feature>
<sequence length="3259" mass="345135">MHPGMGQRPPGPFPGPGDMRGPAPPTSGPGAPPPPGQPLPMGPPTPVNPPTGEMGPEYERQAAQYEDWLAKQAMYLESQVKTFETQVQKLKRSKKTIQARQRLAKKNEQQLNPADTAELERISTEQSGLQKQLEAQRKLYRQHQHVMQDYKTKQQEQFGRMWSGGLAETPMPGSTPLQPRTPGGHNSVRLSPTARQEYEAYMQNRIRMANQQQQQNRMRPPTTILGDNNPFSEGFQQREQIQRPMIPPGMPGGPQCMVPGGLPPHPPGNMGMGQQMSRMQGPPFQGMMGMQQHLPQQQQRQLLPPDQNTTSSSGSVMVASGVQSVSSTPGVLSTATTSAEVSSTVVTTSNIANPAGVTSNSANLVSSKAGDQSVPAPSTTAGKHVSAASTAVPATTVTSFPISSGQIPTTITSGPAPGSGLQMQVSTFSSSQTTTSSVQAISAMSTSTSAVSSQSGPVTTIGPQVATQPILNNAGGMQGPSISTPQSGQHSGPSPQGSLGPRAPHEGAGSVPFFREQGMPFDGAGQRFPRPPGPGVYPDAPAQGQGNQGPRLPPYPGPPGMFPPRGGSTSNLQAPQGMEQNRMPFQHGIGFGQGMPQIAEQPAAPPPPPAPKEKKKRKKKKKTDDLEGAQSQPLPPSIPNQAMLGQIGSQAVGSTSSTNPSMLPPVTKPAELPRPQSETERRILEILNNSQKELQNPTSPSSARGGKSPRSRSPARAQAQVAAAASATAPLAMSSVAATDLDKGQGSVMVATSAMAVTQSATAPLHTGGKISDAGGEKAETKITPTGGALTTQSAEDGTDAVSKPFSVHIGQRMALSQQQQQLSHGPLPPGFPSQQHMQHLQNFARMQHFQQQQQQQFPGISEAGGQRLPVLDGHPQMALGGPRYPQLHGYPSQRQRFPQGINVGTSGSGPNVPHSFHVRGGPPPHMGVRPGHPGYPPHLQHQQQRMSGDPRMSIEPRSMMPGSHVGGQRMGAPPPHLTQPQEHPSGPLASSQQKQTPPHSQHQQGKVDSSHIHSLSHDSNPSVPGKPQASTGNVPHLQTTQTSSNQISSGRDNLAPPSSAQLPTERISPSIAKSVPTATVSSAVTSSLSSTSASSISPSSVSLAATSAPQPPPYQGSSISSNADVKPAVSQSQQSDASNIPSSDLTSMAATSLQMPPASSSKVIITQTSSTVESRAEEEQIKNSDAIHKANIDEQPVKQEVKNVCPDGIHCGTDDEDDEKVKQSKTACPDGVHYGIHCGTDDEDDEKMKQSKTACPDGIHCGTDDEDDEKMKQATTACPDGIHCGTDDEKVKRSKAVCPDGIHCGTDDEDDEKMKQAKTACPDGIHCGTDDEDDEKVKQAKTACPDGIHEKVKQSKTACPDGIHCGTDDEDDEKIKQAKTACPDGIHCGTDDEDDEKVKQSKTACPDGIHCGTDDEDDEKVKQAKTACPDGIHCGTDDEDEEKVKQSKTACQDGIHCGTDDEDEEKVKRSKAVCPDGIHCGTDDEDDEKVKQSKTVCPDGIHCGTDDEDDEKVKQSKTVCPDGIHCGTDDEDDEKMKQSKTVSLDGVYCGTDDEKVKQSKTACPDGIHCGTDDEDDLNSQSKINVKSFHKPNNNSVSQENDSCAAEKLTQNSSQSTTAAKNITNSNSNAMNIEANPSPTVEAQISTAQPLHTTSQALPVNITKESENKPVTSSETLPKLTEMSTPPSSEGLVLPVSIHHQISSQLAAVSKSLANFNPQVGVSSETSVSGPVRPSQTLSAFSDPAKLSSPSSVSPETTTNTSNLKTTSLASNQGATVREPGTQALENSSDLLATKAISEASSSAAVSTDAVQEIQCSRSEDTVAEAVQDSSSQPLAPASIQSSQVSSNSQSQKDGSDEPQGFGKDENVNVTSSSASEISAQPVIDGNQSVTKAISSVASASNFLSSEPRSVESEKGSSDAKGFPPLSTSTAPPQPEIKSAAISFPVNSFQELQAPAVSATVTSTSPLVASVHNQLTQSQASLSSFAPQPDVNTSSQSSQHSQASKVPTPSVVSTIPSSSPSTTASASSILGESVTNNTNTNNPTPPTSSPSSSYSTARISTPVETRIPPLRIRMDGGSQPQVYESPSREYSRTSSDFSTPPRSKAEGDLKLVLRKSSDGTAELISGPSFRDKKSRLSSSSSLSVSTPTTGRTVETSSPSSEAVSSKYDSEQTSSTIAEKSQSVSQQSGPTVSQPQAEIPNSQSQPTQQHTLSAPSVSSAAPPPNVRTLELNPASSSPMLTSTTSKVNPYMPVSSTPGASPSTNSTSSIANASEDKSLPKERSEPFSSGSKNVTYTKSADTDVVKINVNSSRTTGEGTKKIVRSYTTDLQALERLQSTIDAVASGLSTYEPDFDGDSNSRPESRDSRSSSASRPPSTPAASVFQPAAVTTTTTASASSVPTTTTAANDAVSKSTTPTMQALTQAHPTPAGISDQKMQLQQQQQHHQVHHQQQLQQQQQQQQQQMMRGVSPQQPRLPMQMHPQQQQQQQLHHQQMPQQHPQQQQQQHNVSSPYLPHSGNFNQPFHRMSRPPLDLLAQVSQSALSSAGTAMPTPGLPPVSQQDQQQQQQQQRSPFMSERSPSSAGMDQSPHQHYPGMPGPRAVGTSPGMVPPKPGQGQPSQAYMPSQQQPQPQSQQYMSGGIRPPHFAPNMMTGDPNSSGGFVPGQGNMPPLPHMQRSLSGSADGAMGGVDAGPFGPSGNSANGGPLISSPMSDGIGGGSSMSVGQVKQEPSEDSASADGSLTQGDFDLDPKSATHNELLKQLLGTGQSGRQLTPDSEDSLPSLTPEQQRQLEMIDSMPFVKETEISTPEWESKTPEEREKILEMRRQEYEQKRQEYEVSRKNKRKPIGGATVAGGAPTPEKKKRKQKAVGELGVEVPKKRSKKAKLKENQLKELEAQAETFLQQLHSMPPISLQEPTVTFSAAIMPIKGATSLTGLSALRGRFASGYLEGIEDKYGSLLFPQPPPGLRPSAPSAKQLAQRQQAKLRLGQASENQEILSGKESQLGPVRTSPRLVLPPQPRIEIKQEPRDKKEERETPDTIVSSSSPEFGFNEQDAEYPGLRPIDPATGNAATAPEDLSTSPVVPLVHPLPVKPCLDPYNLSGSLKQEVGLGKEQQPPGMDSCEENLETPNQPGSGSGGERDLTVNLPNLTSGLAQPFLDPALDQQVSVTLTLSTGAAQDIGAVISAIADLLKIAVPPTYEITRSPSPEMFRLSLTHKEEAVNIHTLMSTRPRFCQHCDVFVLCSGIAKFKREFPSLLEQEP</sequence>
<feature type="compositionally biased region" description="Low complexity" evidence="1">
    <location>
        <begin position="2436"/>
        <end position="2462"/>
    </location>
</feature>
<feature type="region of interest" description="Disordered" evidence="1">
    <location>
        <begin position="900"/>
        <end position="1076"/>
    </location>
</feature>
<feature type="region of interest" description="Disordered" evidence="1">
    <location>
        <begin position="1821"/>
        <end position="1883"/>
    </location>
</feature>
<feature type="region of interest" description="Disordered" evidence="1">
    <location>
        <begin position="1088"/>
        <end position="1182"/>
    </location>
</feature>
<feature type="non-terminal residue" evidence="2">
    <location>
        <position position="3259"/>
    </location>
</feature>
<feature type="compositionally biased region" description="Low complexity" evidence="1">
    <location>
        <begin position="1039"/>
        <end position="1050"/>
    </location>
</feature>
<feature type="compositionally biased region" description="Low complexity" evidence="1">
    <location>
        <begin position="1839"/>
        <end position="1852"/>
    </location>
</feature>
<feature type="compositionally biased region" description="Polar residues" evidence="1">
    <location>
        <begin position="2092"/>
        <end position="2101"/>
    </location>
</feature>
<protein>
    <submittedName>
        <fullName evidence="2">Histone-lysine N-methyltransferase mll3</fullName>
    </submittedName>
</protein>
<feature type="compositionally biased region" description="Polar residues" evidence="1">
    <location>
        <begin position="1868"/>
        <end position="1879"/>
    </location>
</feature>
<feature type="compositionally biased region" description="Low complexity" evidence="1">
    <location>
        <begin position="2615"/>
        <end position="2636"/>
    </location>
</feature>
<gene>
    <name evidence="2" type="ORF">PoB_001965300</name>
</gene>
<feature type="compositionally biased region" description="Low complexity" evidence="1">
    <location>
        <begin position="485"/>
        <end position="501"/>
    </location>
</feature>
<feature type="compositionally biased region" description="Pro residues" evidence="1">
    <location>
        <begin position="22"/>
        <end position="49"/>
    </location>
</feature>
<proteinExistence type="predicted"/>
<feature type="region of interest" description="Disordered" evidence="1">
    <location>
        <begin position="1560"/>
        <end position="1579"/>
    </location>
</feature>
<dbReference type="Proteomes" id="UP000735302">
    <property type="component" value="Unassembled WGS sequence"/>
</dbReference>
<feature type="compositionally biased region" description="Polar residues" evidence="1">
    <location>
        <begin position="2409"/>
        <end position="2424"/>
    </location>
</feature>
<feature type="compositionally biased region" description="Basic and acidic residues" evidence="1">
    <location>
        <begin position="1909"/>
        <end position="1918"/>
    </location>
</feature>
<feature type="compositionally biased region" description="Polar residues" evidence="1">
    <location>
        <begin position="2170"/>
        <end position="2211"/>
    </location>
</feature>
<feature type="compositionally biased region" description="Low complexity" evidence="1">
    <location>
        <begin position="2469"/>
        <end position="2505"/>
    </location>
</feature>
<feature type="compositionally biased region" description="Low complexity" evidence="1">
    <location>
        <begin position="2367"/>
        <end position="2405"/>
    </location>
</feature>
<feature type="compositionally biased region" description="Basic and acidic residues" evidence="1">
    <location>
        <begin position="2808"/>
        <end position="2838"/>
    </location>
</feature>
<feature type="region of interest" description="Disordered" evidence="1">
    <location>
        <begin position="291"/>
        <end position="314"/>
    </location>
</feature>
<feature type="region of interest" description="Disordered" evidence="1">
    <location>
        <begin position="3107"/>
        <end position="3140"/>
    </location>
</feature>
<feature type="region of interest" description="Disordered" evidence="1">
    <location>
        <begin position="1977"/>
        <end position="2319"/>
    </location>
</feature>
<feature type="compositionally biased region" description="Polar residues" evidence="1">
    <location>
        <begin position="2306"/>
        <end position="2315"/>
    </location>
</feature>
<feature type="compositionally biased region" description="Polar residues" evidence="1">
    <location>
        <begin position="2762"/>
        <end position="2788"/>
    </location>
</feature>
<feature type="region of interest" description="Disordered" evidence="1">
    <location>
        <begin position="2957"/>
        <end position="3077"/>
    </location>
</feature>
<feature type="compositionally biased region" description="Polar residues" evidence="1">
    <location>
        <begin position="1977"/>
        <end position="1993"/>
    </location>
</feature>
<feature type="region of interest" description="Disordered" evidence="1">
    <location>
        <begin position="1899"/>
        <end position="1939"/>
    </location>
</feature>
<feature type="compositionally biased region" description="Polar residues" evidence="1">
    <location>
        <begin position="1669"/>
        <end position="1688"/>
    </location>
</feature>
<feature type="compositionally biased region" description="Basic and acidic residues" evidence="1">
    <location>
        <begin position="2272"/>
        <end position="2283"/>
    </location>
</feature>
<feature type="compositionally biased region" description="Polar residues" evidence="1">
    <location>
        <begin position="2284"/>
        <end position="2297"/>
    </location>
</feature>
<evidence type="ECO:0000313" key="2">
    <source>
        <dbReference type="EMBL" id="GFN93147.1"/>
    </source>
</evidence>
<feature type="compositionally biased region" description="Low complexity" evidence="1">
    <location>
        <begin position="2558"/>
        <end position="2568"/>
    </location>
</feature>
<feature type="compositionally biased region" description="Polar residues" evidence="1">
    <location>
        <begin position="1029"/>
        <end position="1038"/>
    </location>
</feature>
<dbReference type="EMBL" id="BLXT01002311">
    <property type="protein sequence ID" value="GFN93147.1"/>
    <property type="molecule type" value="Genomic_DNA"/>
</dbReference>
<feature type="compositionally biased region" description="Low complexity" evidence="1">
    <location>
        <begin position="1994"/>
        <end position="2028"/>
    </location>
</feature>
<feature type="compositionally biased region" description="Polar residues" evidence="1">
    <location>
        <begin position="1609"/>
        <end position="1658"/>
    </location>
</feature>
<feature type="region of interest" description="Disordered" evidence="1">
    <location>
        <begin position="1721"/>
        <end position="1782"/>
    </location>
</feature>
<feature type="compositionally biased region" description="Polar residues" evidence="1">
    <location>
        <begin position="1721"/>
        <end position="1740"/>
    </location>
</feature>
<feature type="compositionally biased region" description="Low complexity" evidence="1">
    <location>
        <begin position="1088"/>
        <end position="1109"/>
    </location>
</feature>
<feature type="compositionally biased region" description="Polar residues" evidence="1">
    <location>
        <begin position="2054"/>
        <end position="2063"/>
    </location>
</feature>
<feature type="compositionally biased region" description="Low complexity" evidence="1">
    <location>
        <begin position="2530"/>
        <end position="2544"/>
    </location>
</feature>
<evidence type="ECO:0000256" key="1">
    <source>
        <dbReference type="SAM" id="MobiDB-lite"/>
    </source>
</evidence>
<name>A0AAV3ZEY8_9GAST</name>
<feature type="compositionally biased region" description="Low complexity" evidence="1">
    <location>
        <begin position="2152"/>
        <end position="2165"/>
    </location>
</feature>
<feature type="compositionally biased region" description="Polar residues" evidence="1">
    <location>
        <begin position="2731"/>
        <end position="2741"/>
    </location>
</feature>
<feature type="compositionally biased region" description="Polar residues" evidence="1">
    <location>
        <begin position="1116"/>
        <end position="1174"/>
    </location>
</feature>
<feature type="compositionally biased region" description="Basic and acidic residues" evidence="1">
    <location>
        <begin position="3019"/>
        <end position="3035"/>
    </location>
</feature>